<dbReference type="PROSITE" id="PS00109">
    <property type="entry name" value="PROTEIN_KINASE_TYR"/>
    <property type="match status" value="1"/>
</dbReference>
<dbReference type="Pfam" id="PF01404">
    <property type="entry name" value="Ephrin_lbd"/>
    <property type="match status" value="1"/>
</dbReference>
<dbReference type="InterPro" id="IPR000719">
    <property type="entry name" value="Prot_kinase_dom"/>
</dbReference>
<dbReference type="Pfam" id="PF07714">
    <property type="entry name" value="PK_Tyr_Ser-Thr"/>
    <property type="match status" value="1"/>
</dbReference>
<keyword evidence="9" id="KW-0675">Receptor</keyword>
<evidence type="ECO:0000256" key="4">
    <source>
        <dbReference type="ARBA" id="ARBA00022692"/>
    </source>
</evidence>
<dbReference type="Gene3D" id="2.10.50.10">
    <property type="entry name" value="Tumor Necrosis Factor Receptor, subunit A, domain 2"/>
    <property type="match status" value="1"/>
</dbReference>
<sequence>KGINGAGWNFLSSQVYSVCDITIPTRPTNWLRTDFIAVKDAKMLNIKLKYNLRRCPPPPEATSFCKHKWSIYVLHVEKEVVGVDLDPVTAKEVTYQKVTTIAPTVMPAPGKVEQYDYDVKIITKKGGVYLAFLDQGACVSISSVTVSYNYCPEIGSVLVRFSRTSAPVNDSYPKEQTGRCTDVNSINKMKLSGVCLSSGEWNVTDGIKCLCKPGHELVIGSEGNVLECSACLKGFYKSVAINSKCDECPANSASNTGRTGCLCHEGFYKKPGLHVASCKALPKAPRSAIVAVVKETYVEIMWERSPDESDGKLRYSVHCFRCKSSKYKDCNESCGPSVEYKPNKDNITDETVAVNGLPSDSFLKFRVYSVSELNEQEKDRDKWNYVTVTVNTKVTCKKSSDFHGVIRFQSSFTIRWELEDKNFLKIDIICLDDSLKYRIMAIKTNENFTPFSNGVTFRKPRGTDLVTASELIPGFCRSKANLFLFCTRMHRIVCFRFCCFYSFCVVVVFLRNRTNKKEDHVMPEEGSSNTHPMEELNLLEVVEERNEDDVVNVPEYLEIINSPSFELKREKIAIERLLGSGNFCKVYKATLDNDTVAVKSLKARATSKDKEDVITELNIMKRLKPHPHVLKLIGCCSISDPLLIVLEYLPYGDLLGYLRKSRGHSDNYNTGEKKPASKLTAKDLLSFAWMIADGMHYLATMKIIHRDLAARNILVGENQVCKISDFGLARDVNDDIYVRTSQARLPVKWMPPESLFHGESSTMSDVWSYGIVLWEVFTIGDSPYPGFTARQTVSMLEREYRMQRPIHISEELFSIMSECWSEKPEERPTFKWICTAVNRLIKDTKTCIDLDECNDADYVNFDMAEGAQ</sequence>
<dbReference type="EMBL" id="CALNXK010000020">
    <property type="protein sequence ID" value="CAH3107660.1"/>
    <property type="molecule type" value="Genomic_DNA"/>
</dbReference>
<evidence type="ECO:0000313" key="13">
    <source>
        <dbReference type="EMBL" id="CAH3107660.1"/>
    </source>
</evidence>
<feature type="non-terminal residue" evidence="13">
    <location>
        <position position="1"/>
    </location>
</feature>
<feature type="domain" description="Protein kinase" evidence="11">
    <location>
        <begin position="572"/>
        <end position="841"/>
    </location>
</feature>
<evidence type="ECO:0000256" key="3">
    <source>
        <dbReference type="ARBA" id="ARBA00022679"/>
    </source>
</evidence>
<dbReference type="InterPro" id="IPR008266">
    <property type="entry name" value="Tyr_kinase_AS"/>
</dbReference>
<evidence type="ECO:0000256" key="2">
    <source>
        <dbReference type="ARBA" id="ARBA00011902"/>
    </source>
</evidence>
<dbReference type="EC" id="2.7.10.1" evidence="2"/>
<comment type="caution">
    <text evidence="13">The sequence shown here is derived from an EMBL/GenBank/DDBJ whole genome shotgun (WGS) entry which is preliminary data.</text>
</comment>
<dbReference type="InterPro" id="IPR050122">
    <property type="entry name" value="RTK"/>
</dbReference>
<dbReference type="Gene3D" id="2.60.40.10">
    <property type="entry name" value="Immunoglobulins"/>
    <property type="match status" value="1"/>
</dbReference>
<dbReference type="Gene3D" id="2.60.120.260">
    <property type="entry name" value="Galactose-binding domain-like"/>
    <property type="match status" value="1"/>
</dbReference>
<dbReference type="InterPro" id="IPR001245">
    <property type="entry name" value="Ser-Thr/Tyr_kinase_cat_dom"/>
</dbReference>
<dbReference type="InterPro" id="IPR036116">
    <property type="entry name" value="FN3_sf"/>
</dbReference>
<dbReference type="InterPro" id="IPR003961">
    <property type="entry name" value="FN3_dom"/>
</dbReference>
<evidence type="ECO:0000259" key="11">
    <source>
        <dbReference type="PROSITE" id="PS50011"/>
    </source>
</evidence>
<dbReference type="PANTHER" id="PTHR24416">
    <property type="entry name" value="TYROSINE-PROTEIN KINASE RECEPTOR"/>
    <property type="match status" value="1"/>
</dbReference>
<dbReference type="PRINTS" id="PR00109">
    <property type="entry name" value="TYRKINASE"/>
</dbReference>
<gene>
    <name evidence="13" type="ORF">PLOB_00016801</name>
</gene>
<dbReference type="PANTHER" id="PTHR24416:SF621">
    <property type="entry name" value="TYROSINE KINASE RECEPTOR CAD96CA"/>
    <property type="match status" value="1"/>
</dbReference>
<dbReference type="Gene3D" id="1.10.510.10">
    <property type="entry name" value="Transferase(Phosphotransferase) domain 1"/>
    <property type="match status" value="1"/>
</dbReference>
<evidence type="ECO:0000256" key="5">
    <source>
        <dbReference type="ARBA" id="ARBA00022737"/>
    </source>
</evidence>
<reference evidence="13 14" key="1">
    <citation type="submission" date="2022-05" db="EMBL/GenBank/DDBJ databases">
        <authorList>
            <consortium name="Genoscope - CEA"/>
            <person name="William W."/>
        </authorList>
    </citation>
    <scope>NUCLEOTIDE SEQUENCE [LARGE SCALE GENOMIC DNA]</scope>
</reference>
<evidence type="ECO:0000256" key="7">
    <source>
        <dbReference type="ARBA" id="ARBA00022989"/>
    </source>
</evidence>
<evidence type="ECO:0000256" key="8">
    <source>
        <dbReference type="ARBA" id="ARBA00023136"/>
    </source>
</evidence>
<dbReference type="Gene3D" id="3.30.200.20">
    <property type="entry name" value="Phosphorylase Kinase, domain 1"/>
    <property type="match status" value="1"/>
</dbReference>
<keyword evidence="4" id="KW-0812">Transmembrane</keyword>
<dbReference type="InterPro" id="IPR020635">
    <property type="entry name" value="Tyr_kinase_cat_dom"/>
</dbReference>
<dbReference type="InterPro" id="IPR013783">
    <property type="entry name" value="Ig-like_fold"/>
</dbReference>
<dbReference type="InterPro" id="IPR001090">
    <property type="entry name" value="Ephrin_rcpt_lig-bd_dom"/>
</dbReference>
<dbReference type="PROSITE" id="PS51550">
    <property type="entry name" value="EPH_LBD"/>
    <property type="match status" value="1"/>
</dbReference>
<keyword evidence="5" id="KW-0677">Repeat</keyword>
<dbReference type="SUPFAM" id="SSF56112">
    <property type="entry name" value="Protein kinase-like (PK-like)"/>
    <property type="match status" value="1"/>
</dbReference>
<dbReference type="SMART" id="SM00219">
    <property type="entry name" value="TyrKc"/>
    <property type="match status" value="1"/>
</dbReference>
<dbReference type="Proteomes" id="UP001159405">
    <property type="component" value="Unassembled WGS sequence"/>
</dbReference>
<organism evidence="13 14">
    <name type="scientific">Porites lobata</name>
    <dbReference type="NCBI Taxonomy" id="104759"/>
    <lineage>
        <taxon>Eukaryota</taxon>
        <taxon>Metazoa</taxon>
        <taxon>Cnidaria</taxon>
        <taxon>Anthozoa</taxon>
        <taxon>Hexacorallia</taxon>
        <taxon>Scleractinia</taxon>
        <taxon>Fungiina</taxon>
        <taxon>Poritidae</taxon>
        <taxon>Porites</taxon>
    </lineage>
</organism>
<keyword evidence="7" id="KW-1133">Transmembrane helix</keyword>
<evidence type="ECO:0000259" key="12">
    <source>
        <dbReference type="PROSITE" id="PS51550"/>
    </source>
</evidence>
<evidence type="ECO:0000313" key="14">
    <source>
        <dbReference type="Proteomes" id="UP001159405"/>
    </source>
</evidence>
<keyword evidence="14" id="KW-1185">Reference proteome</keyword>
<keyword evidence="3" id="KW-0808">Transferase</keyword>
<accession>A0ABN8NFQ0</accession>
<dbReference type="SMART" id="SM00615">
    <property type="entry name" value="EPH_lbd"/>
    <property type="match status" value="1"/>
</dbReference>
<keyword evidence="10" id="KW-0325">Glycoprotein</keyword>
<dbReference type="CDD" id="cd00063">
    <property type="entry name" value="FN3"/>
    <property type="match status" value="1"/>
</dbReference>
<dbReference type="CDD" id="cd00192">
    <property type="entry name" value="PTKc"/>
    <property type="match status" value="1"/>
</dbReference>
<name>A0ABN8NFQ0_9CNID</name>
<protein>
    <recommendedName>
        <fullName evidence="2">receptor protein-tyrosine kinase</fullName>
        <ecNumber evidence="2">2.7.10.1</ecNumber>
    </recommendedName>
</protein>
<dbReference type="InterPro" id="IPR011009">
    <property type="entry name" value="Kinase-like_dom_sf"/>
</dbReference>
<evidence type="ECO:0000256" key="10">
    <source>
        <dbReference type="ARBA" id="ARBA00023180"/>
    </source>
</evidence>
<comment type="subcellular location">
    <subcellularLocation>
        <location evidence="1">Membrane</location>
        <topology evidence="1">Single-pass type I membrane protein</topology>
    </subcellularLocation>
</comment>
<evidence type="ECO:0000256" key="1">
    <source>
        <dbReference type="ARBA" id="ARBA00004479"/>
    </source>
</evidence>
<dbReference type="SMART" id="SM01411">
    <property type="entry name" value="Ephrin_rec_like"/>
    <property type="match status" value="1"/>
</dbReference>
<dbReference type="SUPFAM" id="SSF49265">
    <property type="entry name" value="Fibronectin type III"/>
    <property type="match status" value="1"/>
</dbReference>
<proteinExistence type="predicted"/>
<keyword evidence="6" id="KW-0418">Kinase</keyword>
<evidence type="ECO:0000256" key="9">
    <source>
        <dbReference type="ARBA" id="ARBA00023170"/>
    </source>
</evidence>
<evidence type="ECO:0000256" key="6">
    <source>
        <dbReference type="ARBA" id="ARBA00022777"/>
    </source>
</evidence>
<feature type="domain" description="Eph LBD" evidence="12">
    <location>
        <begin position="1"/>
        <end position="156"/>
    </location>
</feature>
<dbReference type="InterPro" id="IPR008979">
    <property type="entry name" value="Galactose-bd-like_sf"/>
</dbReference>
<dbReference type="PROSITE" id="PS50011">
    <property type="entry name" value="PROTEIN_KINASE_DOM"/>
    <property type="match status" value="1"/>
</dbReference>
<dbReference type="SUPFAM" id="SSF49785">
    <property type="entry name" value="Galactose-binding domain-like"/>
    <property type="match status" value="1"/>
</dbReference>
<keyword evidence="8" id="KW-0472">Membrane</keyword>